<dbReference type="Proteomes" id="UP001497480">
    <property type="component" value="Unassembled WGS sequence"/>
</dbReference>
<protein>
    <recommendedName>
        <fullName evidence="3">DUF506 family protein</fullName>
    </recommendedName>
</protein>
<evidence type="ECO:0000313" key="1">
    <source>
        <dbReference type="EMBL" id="CAL0325867.1"/>
    </source>
</evidence>
<evidence type="ECO:0008006" key="3">
    <source>
        <dbReference type="Google" id="ProtNLM"/>
    </source>
</evidence>
<dbReference type="AlphaFoldDB" id="A0AAV1XWH4"/>
<dbReference type="PANTHER" id="PTHR31579:SF42">
    <property type="entry name" value="DUF506 FAMILY PROTEIN (DUF506)"/>
    <property type="match status" value="1"/>
</dbReference>
<evidence type="ECO:0000313" key="2">
    <source>
        <dbReference type="Proteomes" id="UP001497480"/>
    </source>
</evidence>
<dbReference type="PANTHER" id="PTHR31579">
    <property type="entry name" value="OS03G0796600 PROTEIN"/>
    <property type="match status" value="1"/>
</dbReference>
<dbReference type="EMBL" id="CAXHTB010000018">
    <property type="protein sequence ID" value="CAL0325867.1"/>
    <property type="molecule type" value="Genomic_DNA"/>
</dbReference>
<proteinExistence type="predicted"/>
<sequence>MARRFERVAAAFDAGMRMCESSGSEYSPQTQTSTHHLSYLVNSFMERGEVELDREDREGDYDDEDEDVQYMEKSKILLEALFDDTSDDFKAKQKIRRETEIAVGLVGSKSSSQFKRNLMSRLRERGFDAGLCKSKWEKNGRFPGGDYEYIDVNVGGKRYIIEVSLASEFEIARPTDQYSSLMHVFPAVFVGNVEDLKQIVRLMCSAIKGSMKSIELHIPPWRRNGYMQAKWFSSYKRTTNHVPTKTESSLPLPLSLQTFTPISSIGFEAGAVKNSYNCRNDYITTTGFRVSHLTAAFHVD</sequence>
<keyword evidence="2" id="KW-1185">Reference proteome</keyword>
<gene>
    <name evidence="1" type="ORF">LLUT_LOCUS26927</name>
</gene>
<comment type="caution">
    <text evidence="1">The sequence shown here is derived from an EMBL/GenBank/DDBJ whole genome shotgun (WGS) entry which is preliminary data.</text>
</comment>
<reference evidence="1 2" key="1">
    <citation type="submission" date="2024-03" db="EMBL/GenBank/DDBJ databases">
        <authorList>
            <person name="Martinez-Hernandez J."/>
        </authorList>
    </citation>
    <scope>NUCLEOTIDE SEQUENCE [LARGE SCALE GENOMIC DNA]</scope>
</reference>
<organism evidence="1 2">
    <name type="scientific">Lupinus luteus</name>
    <name type="common">European yellow lupine</name>
    <dbReference type="NCBI Taxonomy" id="3873"/>
    <lineage>
        <taxon>Eukaryota</taxon>
        <taxon>Viridiplantae</taxon>
        <taxon>Streptophyta</taxon>
        <taxon>Embryophyta</taxon>
        <taxon>Tracheophyta</taxon>
        <taxon>Spermatophyta</taxon>
        <taxon>Magnoliopsida</taxon>
        <taxon>eudicotyledons</taxon>
        <taxon>Gunneridae</taxon>
        <taxon>Pentapetalae</taxon>
        <taxon>rosids</taxon>
        <taxon>fabids</taxon>
        <taxon>Fabales</taxon>
        <taxon>Fabaceae</taxon>
        <taxon>Papilionoideae</taxon>
        <taxon>50 kb inversion clade</taxon>
        <taxon>genistoids sensu lato</taxon>
        <taxon>core genistoids</taxon>
        <taxon>Genisteae</taxon>
        <taxon>Lupinus</taxon>
    </lineage>
</organism>
<dbReference type="InterPro" id="IPR006502">
    <property type="entry name" value="PDDEXK-like"/>
</dbReference>
<accession>A0AAV1XWH4</accession>
<name>A0AAV1XWH4_LUPLU</name>
<dbReference type="Pfam" id="PF04720">
    <property type="entry name" value="PDDEXK_6"/>
    <property type="match status" value="1"/>
</dbReference>
<dbReference type="NCBIfam" id="TIGR01615">
    <property type="entry name" value="A_thal_3542"/>
    <property type="match status" value="1"/>
</dbReference>